<dbReference type="AlphaFoldDB" id="A0A2I0XEQ7"/>
<feature type="region of interest" description="Disordered" evidence="1">
    <location>
        <begin position="1"/>
        <end position="65"/>
    </location>
</feature>
<feature type="compositionally biased region" description="Polar residues" evidence="1">
    <location>
        <begin position="1"/>
        <end position="17"/>
    </location>
</feature>
<gene>
    <name evidence="2" type="ORF">MA16_Dca019930</name>
</gene>
<proteinExistence type="predicted"/>
<reference evidence="2 3" key="2">
    <citation type="journal article" date="2017" name="Nature">
        <title>The Apostasia genome and the evolution of orchids.</title>
        <authorList>
            <person name="Zhang G.Q."/>
            <person name="Liu K.W."/>
            <person name="Li Z."/>
            <person name="Lohaus R."/>
            <person name="Hsiao Y.Y."/>
            <person name="Niu S.C."/>
            <person name="Wang J.Y."/>
            <person name="Lin Y.C."/>
            <person name="Xu Q."/>
            <person name="Chen L.J."/>
            <person name="Yoshida K."/>
            <person name="Fujiwara S."/>
            <person name="Wang Z.W."/>
            <person name="Zhang Y.Q."/>
            <person name="Mitsuda N."/>
            <person name="Wang M."/>
            <person name="Liu G.H."/>
            <person name="Pecoraro L."/>
            <person name="Huang H.X."/>
            <person name="Xiao X.J."/>
            <person name="Lin M."/>
            <person name="Wu X.Y."/>
            <person name="Wu W.L."/>
            <person name="Chen Y.Y."/>
            <person name="Chang S.B."/>
            <person name="Sakamoto S."/>
            <person name="Ohme-Takagi M."/>
            <person name="Yagi M."/>
            <person name="Zeng S.J."/>
            <person name="Shen C.Y."/>
            <person name="Yeh C.M."/>
            <person name="Luo Y.B."/>
            <person name="Tsai W.C."/>
            <person name="Van de Peer Y."/>
            <person name="Liu Z.J."/>
        </authorList>
    </citation>
    <scope>NUCLEOTIDE SEQUENCE [LARGE SCALE GENOMIC DNA]</scope>
    <source>
        <tissue evidence="2">The whole plant</tissue>
    </source>
</reference>
<feature type="compositionally biased region" description="Basic residues" evidence="1">
    <location>
        <begin position="212"/>
        <end position="228"/>
    </location>
</feature>
<organism evidence="2 3">
    <name type="scientific">Dendrobium catenatum</name>
    <dbReference type="NCBI Taxonomy" id="906689"/>
    <lineage>
        <taxon>Eukaryota</taxon>
        <taxon>Viridiplantae</taxon>
        <taxon>Streptophyta</taxon>
        <taxon>Embryophyta</taxon>
        <taxon>Tracheophyta</taxon>
        <taxon>Spermatophyta</taxon>
        <taxon>Magnoliopsida</taxon>
        <taxon>Liliopsida</taxon>
        <taxon>Asparagales</taxon>
        <taxon>Orchidaceae</taxon>
        <taxon>Epidendroideae</taxon>
        <taxon>Malaxideae</taxon>
        <taxon>Dendrobiinae</taxon>
        <taxon>Dendrobium</taxon>
    </lineage>
</organism>
<evidence type="ECO:0000313" key="3">
    <source>
        <dbReference type="Proteomes" id="UP000233837"/>
    </source>
</evidence>
<dbReference type="EMBL" id="KZ501951">
    <property type="protein sequence ID" value="PKU86385.1"/>
    <property type="molecule type" value="Genomic_DNA"/>
</dbReference>
<evidence type="ECO:0000256" key="1">
    <source>
        <dbReference type="SAM" id="MobiDB-lite"/>
    </source>
</evidence>
<feature type="region of interest" description="Disordered" evidence="1">
    <location>
        <begin position="193"/>
        <end position="228"/>
    </location>
</feature>
<reference evidence="2 3" key="1">
    <citation type="journal article" date="2016" name="Sci. Rep.">
        <title>The Dendrobium catenatum Lindl. genome sequence provides insights into polysaccharide synthase, floral development and adaptive evolution.</title>
        <authorList>
            <person name="Zhang G.Q."/>
            <person name="Xu Q."/>
            <person name="Bian C."/>
            <person name="Tsai W.C."/>
            <person name="Yeh C.M."/>
            <person name="Liu K.W."/>
            <person name="Yoshida K."/>
            <person name="Zhang L.S."/>
            <person name="Chang S.B."/>
            <person name="Chen F."/>
            <person name="Shi Y."/>
            <person name="Su Y.Y."/>
            <person name="Zhang Y.Q."/>
            <person name="Chen L.J."/>
            <person name="Yin Y."/>
            <person name="Lin M."/>
            <person name="Huang H."/>
            <person name="Deng H."/>
            <person name="Wang Z.W."/>
            <person name="Zhu S.L."/>
            <person name="Zhao X."/>
            <person name="Deng C."/>
            <person name="Niu S.C."/>
            <person name="Huang J."/>
            <person name="Wang M."/>
            <person name="Liu G.H."/>
            <person name="Yang H.J."/>
            <person name="Xiao X.J."/>
            <person name="Hsiao Y.Y."/>
            <person name="Wu W.L."/>
            <person name="Chen Y.Y."/>
            <person name="Mitsuda N."/>
            <person name="Ohme-Takagi M."/>
            <person name="Luo Y.B."/>
            <person name="Van de Peer Y."/>
            <person name="Liu Z.J."/>
        </authorList>
    </citation>
    <scope>NUCLEOTIDE SEQUENCE [LARGE SCALE GENOMIC DNA]</scope>
    <source>
        <tissue evidence="2">The whole plant</tissue>
    </source>
</reference>
<feature type="compositionally biased region" description="Low complexity" evidence="1">
    <location>
        <begin position="132"/>
        <end position="146"/>
    </location>
</feature>
<evidence type="ECO:0000313" key="2">
    <source>
        <dbReference type="EMBL" id="PKU86385.1"/>
    </source>
</evidence>
<name>A0A2I0XEQ7_9ASPA</name>
<dbReference type="Proteomes" id="UP000233837">
    <property type="component" value="Unassembled WGS sequence"/>
</dbReference>
<protein>
    <submittedName>
        <fullName evidence="2">Uncharacterized protein</fullName>
    </submittedName>
</protein>
<feature type="compositionally biased region" description="Basic residues" evidence="1">
    <location>
        <begin position="29"/>
        <end position="42"/>
    </location>
</feature>
<sequence>MHFSNSCPKNTVIASNEQGKEAGKESHNNRGRSASKKPRFRAPSKTNYVEKLPVPSTSSQEPVLPNLPVNTNTHIIPSIVTGQPLLYQPHSPPPSDKMLDWSDAIVVKPPRNDIPDSGVSFNLGIPNLNSPNATASSSSTNLQTQSKSAGKDFVSPNKFDVLNLEGDVKENMVISGDSADNVILISKKVDKEEKLKDLGKSSQQNNTTTAKKPAKGKQGKKTLSKQNS</sequence>
<feature type="region of interest" description="Disordered" evidence="1">
    <location>
        <begin position="132"/>
        <end position="152"/>
    </location>
</feature>
<accession>A0A2I0XEQ7</accession>
<feature type="compositionally biased region" description="Basic and acidic residues" evidence="1">
    <location>
        <begin position="18"/>
        <end position="28"/>
    </location>
</feature>
<keyword evidence="3" id="KW-1185">Reference proteome</keyword>